<keyword evidence="3" id="KW-1185">Reference proteome</keyword>
<proteinExistence type="predicted"/>
<dbReference type="RefSeq" id="YP_010669531.1">
    <property type="nucleotide sequence ID" value="NC_070961.1"/>
</dbReference>
<evidence type="ECO:0000256" key="1">
    <source>
        <dbReference type="SAM" id="MobiDB-lite"/>
    </source>
</evidence>
<sequence length="268" mass="29253">MSVANQYDVQFVFTDKVNAGIAAYVSNLGTVGTNANNDYIFKYFCDEAQLPNVGTMTGQLTGRYTGMGTVAYAHTPVYTEFQLGWMCDANMTPLKFLTGWHNVVIGQGAGASAARGETVEEMKSKSSFVSGNSLSNRAINIAYPDDYCCTVMITKAEQGQTEEERRASITYYMERAYPISIDAVPLSYGNSQLTRVTATFQYSRHFTYTSDVTDSTNYSSSRVNNKVEQTKVQTEQNRSETYIRNDTGGGAGSTVLSGTTLGTSNTIA</sequence>
<dbReference type="Proteomes" id="UP000663288">
    <property type="component" value="Segment"/>
</dbReference>
<dbReference type="KEGG" id="vg:77945714"/>
<evidence type="ECO:0000313" key="3">
    <source>
        <dbReference type="Proteomes" id="UP000663288"/>
    </source>
</evidence>
<dbReference type="EMBL" id="MW117966">
    <property type="protein sequence ID" value="QPB08115.1"/>
    <property type="molecule type" value="Genomic_DNA"/>
</dbReference>
<accession>A0A873WJB1</accession>
<feature type="compositionally biased region" description="Low complexity" evidence="1">
    <location>
        <begin position="253"/>
        <end position="268"/>
    </location>
</feature>
<reference evidence="2" key="1">
    <citation type="submission" date="2020-10" db="EMBL/GenBank/DDBJ databases">
        <title>The Isolation and Genome Sequence of a Novel Cyanophage S-H9-1 from the Yellow Sea, China.</title>
        <authorList>
            <person name="Jiang T."/>
        </authorList>
    </citation>
    <scope>NUCLEOTIDE SEQUENCE</scope>
</reference>
<organism evidence="2 3">
    <name type="scientific">Synechococcus phage S-H9-1</name>
    <dbReference type="NCBI Taxonomy" id="2783674"/>
    <lineage>
        <taxon>Viruses</taxon>
        <taxon>Duplodnaviria</taxon>
        <taxon>Heunggongvirae</taxon>
        <taxon>Uroviricota</taxon>
        <taxon>Caudoviricetes</taxon>
        <taxon>Pantevenvirales</taxon>
        <taxon>Kyanoviridae</taxon>
        <taxon>Scyllavirus</taxon>
        <taxon>Scyllavirus aitchnine</taxon>
    </lineage>
</organism>
<evidence type="ECO:0000313" key="2">
    <source>
        <dbReference type="EMBL" id="QPB08115.1"/>
    </source>
</evidence>
<dbReference type="InterPro" id="IPR057120">
    <property type="entry name" value="Phage_TTP_2"/>
</dbReference>
<name>A0A873WJB1_9CAUD</name>
<dbReference type="GeneID" id="77945714"/>
<protein>
    <submittedName>
        <fullName evidence="2">Uncharacterized protein</fullName>
    </submittedName>
</protein>
<feature type="region of interest" description="Disordered" evidence="1">
    <location>
        <begin position="213"/>
        <end position="268"/>
    </location>
</feature>
<dbReference type="Pfam" id="PF23849">
    <property type="entry name" value="Phage_TTP_2"/>
    <property type="match status" value="1"/>
</dbReference>
<feature type="compositionally biased region" description="Polar residues" evidence="1">
    <location>
        <begin position="213"/>
        <end position="236"/>
    </location>
</feature>